<organism evidence="3 4">
    <name type="scientific">Solirubrobacter phytolaccae</name>
    <dbReference type="NCBI Taxonomy" id="1404360"/>
    <lineage>
        <taxon>Bacteria</taxon>
        <taxon>Bacillati</taxon>
        <taxon>Actinomycetota</taxon>
        <taxon>Thermoleophilia</taxon>
        <taxon>Solirubrobacterales</taxon>
        <taxon>Solirubrobacteraceae</taxon>
        <taxon>Solirubrobacter</taxon>
    </lineage>
</organism>
<dbReference type="Pfam" id="PF09851">
    <property type="entry name" value="SHOCT"/>
    <property type="match status" value="1"/>
</dbReference>
<feature type="domain" description="SHOCT" evidence="2">
    <location>
        <begin position="75"/>
        <end position="102"/>
    </location>
</feature>
<protein>
    <submittedName>
        <fullName evidence="3">SHOCT domain-containing protein</fullName>
    </submittedName>
</protein>
<evidence type="ECO:0000313" key="3">
    <source>
        <dbReference type="EMBL" id="MDA0183438.1"/>
    </source>
</evidence>
<sequence length="105" mass="10785">MPLLFRPRRPLLRGAMLGGTAYMAGKAGARAQERAYADQASEAEQEARLSALESTQAPAPAAPAPAPGGGSDLVAELTKLKGLLDAGVLSQPEFETAKQRVLAGG</sequence>
<evidence type="ECO:0000259" key="2">
    <source>
        <dbReference type="Pfam" id="PF09851"/>
    </source>
</evidence>
<dbReference type="Proteomes" id="UP001147653">
    <property type="component" value="Unassembled WGS sequence"/>
</dbReference>
<name>A0A9X3SAA4_9ACTN</name>
<evidence type="ECO:0000313" key="4">
    <source>
        <dbReference type="Proteomes" id="UP001147653"/>
    </source>
</evidence>
<comment type="caution">
    <text evidence="3">The sequence shown here is derived from an EMBL/GenBank/DDBJ whole genome shotgun (WGS) entry which is preliminary data.</text>
</comment>
<dbReference type="RefSeq" id="WP_270027825.1">
    <property type="nucleotide sequence ID" value="NZ_JAPDDP010000053.1"/>
</dbReference>
<dbReference type="EMBL" id="JAPDDP010000053">
    <property type="protein sequence ID" value="MDA0183438.1"/>
    <property type="molecule type" value="Genomic_DNA"/>
</dbReference>
<evidence type="ECO:0000256" key="1">
    <source>
        <dbReference type="SAM" id="MobiDB-lite"/>
    </source>
</evidence>
<feature type="region of interest" description="Disordered" evidence="1">
    <location>
        <begin position="35"/>
        <end position="73"/>
    </location>
</feature>
<proteinExistence type="predicted"/>
<dbReference type="AlphaFoldDB" id="A0A9X3SAA4"/>
<accession>A0A9X3SAA4</accession>
<keyword evidence="4" id="KW-1185">Reference proteome</keyword>
<dbReference type="InterPro" id="IPR018649">
    <property type="entry name" value="SHOCT"/>
</dbReference>
<gene>
    <name evidence="3" type="ORF">OJ997_24225</name>
</gene>
<reference evidence="3" key="1">
    <citation type="submission" date="2022-10" db="EMBL/GenBank/DDBJ databases">
        <title>The WGS of Solirubrobacter phytolaccae KCTC 29190.</title>
        <authorList>
            <person name="Jiang Z."/>
        </authorList>
    </citation>
    <scope>NUCLEOTIDE SEQUENCE</scope>
    <source>
        <strain evidence="3">KCTC 29190</strain>
    </source>
</reference>